<dbReference type="InterPro" id="IPR001674">
    <property type="entry name" value="GMP_synth_C"/>
</dbReference>
<evidence type="ECO:0000256" key="9">
    <source>
        <dbReference type="ARBA" id="ARBA00031356"/>
    </source>
</evidence>
<feature type="binding site" evidence="10">
    <location>
        <begin position="223"/>
        <end position="229"/>
    </location>
    <ligand>
        <name>ATP</name>
        <dbReference type="ChEBI" id="CHEBI:30616"/>
    </ligand>
</feature>
<dbReference type="GO" id="GO:0005829">
    <property type="term" value="C:cytosol"/>
    <property type="evidence" value="ECO:0007669"/>
    <property type="project" value="TreeGrafter"/>
</dbReference>
<evidence type="ECO:0000313" key="13">
    <source>
        <dbReference type="Proteomes" id="UP001230188"/>
    </source>
</evidence>
<dbReference type="CDD" id="cd01742">
    <property type="entry name" value="GATase1_GMP_Synthase"/>
    <property type="match status" value="1"/>
</dbReference>
<dbReference type="InterPro" id="IPR014729">
    <property type="entry name" value="Rossmann-like_a/b/a_fold"/>
</dbReference>
<dbReference type="SUPFAM" id="SSF52317">
    <property type="entry name" value="Class I glutamine amidotransferase-like"/>
    <property type="match status" value="1"/>
</dbReference>
<keyword evidence="13" id="KW-1185">Reference proteome</keyword>
<dbReference type="Pfam" id="PF00117">
    <property type="entry name" value="GATase"/>
    <property type="match status" value="1"/>
</dbReference>
<gene>
    <name evidence="12" type="ORF">CTAYLR_004269</name>
</gene>
<dbReference type="CDD" id="cd01997">
    <property type="entry name" value="GMP_synthase_C"/>
    <property type="match status" value="1"/>
</dbReference>
<dbReference type="Gene3D" id="3.40.50.880">
    <property type="match status" value="1"/>
</dbReference>
<dbReference type="NCBIfam" id="TIGR00888">
    <property type="entry name" value="guaA_Nterm"/>
    <property type="match status" value="1"/>
</dbReference>
<organism evidence="12 13">
    <name type="scientific">Chrysophaeum taylorii</name>
    <dbReference type="NCBI Taxonomy" id="2483200"/>
    <lineage>
        <taxon>Eukaryota</taxon>
        <taxon>Sar</taxon>
        <taxon>Stramenopiles</taxon>
        <taxon>Ochrophyta</taxon>
        <taxon>Pelagophyceae</taxon>
        <taxon>Pelagomonadales</taxon>
        <taxon>Pelagomonadaceae</taxon>
        <taxon>Chrysophaeum</taxon>
    </lineage>
</organism>
<dbReference type="EMBL" id="JAQMWT010000356">
    <property type="protein sequence ID" value="KAJ8603350.1"/>
    <property type="molecule type" value="Genomic_DNA"/>
</dbReference>
<dbReference type="SUPFAM" id="SSF52402">
    <property type="entry name" value="Adenine nucleotide alpha hydrolases-like"/>
    <property type="match status" value="1"/>
</dbReference>
<evidence type="ECO:0000256" key="3">
    <source>
        <dbReference type="ARBA" id="ARBA00022598"/>
    </source>
</evidence>
<dbReference type="GO" id="GO:0005524">
    <property type="term" value="F:ATP binding"/>
    <property type="evidence" value="ECO:0007669"/>
    <property type="project" value="UniProtKB-UniRule"/>
</dbReference>
<keyword evidence="6 10" id="KW-0658">Purine biosynthesis</keyword>
<name>A0AAD7XM16_9STRA</name>
<keyword evidence="8" id="KW-0315">Glutamine amidotransferase</keyword>
<evidence type="ECO:0000256" key="5">
    <source>
        <dbReference type="ARBA" id="ARBA00022749"/>
    </source>
</evidence>
<protein>
    <recommendedName>
        <fullName evidence="2">GMP synthase (glutamine-hydrolyzing)</fullName>
        <ecNumber evidence="2">6.3.5.2</ecNumber>
    </recommendedName>
    <alternativeName>
        <fullName evidence="9">Glutamine amidotransferase</fullName>
    </alternativeName>
</protein>
<dbReference type="NCBIfam" id="NF000848">
    <property type="entry name" value="PRK00074.1"/>
    <property type="match status" value="1"/>
</dbReference>
<evidence type="ECO:0000313" key="12">
    <source>
        <dbReference type="EMBL" id="KAJ8603350.1"/>
    </source>
</evidence>
<feature type="domain" description="GMPS ATP-PPase" evidence="11">
    <location>
        <begin position="195"/>
        <end position="389"/>
    </location>
</feature>
<comment type="pathway">
    <text evidence="1">Purine metabolism; GMP biosynthesis; GMP from XMP (L-Gln route): step 1/1.</text>
</comment>
<evidence type="ECO:0000259" key="11">
    <source>
        <dbReference type="PROSITE" id="PS51553"/>
    </source>
</evidence>
<dbReference type="Pfam" id="PF00958">
    <property type="entry name" value="GMP_synt_C"/>
    <property type="match status" value="1"/>
</dbReference>
<dbReference type="EC" id="6.3.5.2" evidence="2"/>
<evidence type="ECO:0000256" key="10">
    <source>
        <dbReference type="PROSITE-ProRule" id="PRU00886"/>
    </source>
</evidence>
<dbReference type="PROSITE" id="PS51553">
    <property type="entry name" value="GMPS_ATP_PPASE"/>
    <property type="match status" value="1"/>
</dbReference>
<proteinExistence type="predicted"/>
<comment type="caution">
    <text evidence="12">The sequence shown here is derived from an EMBL/GenBank/DDBJ whole genome shotgun (WGS) entry which is preliminary data.</text>
</comment>
<dbReference type="SUPFAM" id="SSF54810">
    <property type="entry name" value="GMP synthetase C-terminal dimerisation domain"/>
    <property type="match status" value="2"/>
</dbReference>
<dbReference type="InterPro" id="IPR025777">
    <property type="entry name" value="GMPS_ATP_PPase_dom"/>
</dbReference>
<evidence type="ECO:0000256" key="4">
    <source>
        <dbReference type="ARBA" id="ARBA00022741"/>
    </source>
</evidence>
<dbReference type="Gene3D" id="3.30.300.10">
    <property type="match status" value="2"/>
</dbReference>
<dbReference type="AlphaFoldDB" id="A0AAD7XM16"/>
<dbReference type="PANTHER" id="PTHR11922:SF2">
    <property type="entry name" value="GMP SYNTHASE [GLUTAMINE-HYDROLYZING]"/>
    <property type="match status" value="1"/>
</dbReference>
<keyword evidence="7 10" id="KW-0067">ATP-binding</keyword>
<dbReference type="InterPro" id="IPR004739">
    <property type="entry name" value="GMP_synth_GATase"/>
</dbReference>
<dbReference type="Proteomes" id="UP001230188">
    <property type="component" value="Unassembled WGS sequence"/>
</dbReference>
<evidence type="ECO:0000256" key="6">
    <source>
        <dbReference type="ARBA" id="ARBA00022755"/>
    </source>
</evidence>
<accession>A0AAD7XM16</accession>
<dbReference type="PROSITE" id="PS51273">
    <property type="entry name" value="GATASE_TYPE_1"/>
    <property type="match status" value="1"/>
</dbReference>
<dbReference type="Gene3D" id="3.40.50.620">
    <property type="entry name" value="HUPs"/>
    <property type="match status" value="1"/>
</dbReference>
<dbReference type="PRINTS" id="PR00096">
    <property type="entry name" value="GATASE"/>
</dbReference>
<reference evidence="12" key="1">
    <citation type="submission" date="2023-01" db="EMBL/GenBank/DDBJ databases">
        <title>Metagenome sequencing of chrysophaentin producing Chrysophaeum taylorii.</title>
        <authorList>
            <person name="Davison J."/>
            <person name="Bewley C."/>
        </authorList>
    </citation>
    <scope>NUCLEOTIDE SEQUENCE</scope>
    <source>
        <strain evidence="12">NIES-1699</strain>
    </source>
</reference>
<keyword evidence="5 10" id="KW-0332">GMP biosynthesis</keyword>
<dbReference type="PANTHER" id="PTHR11922">
    <property type="entry name" value="GMP SYNTHASE-RELATED"/>
    <property type="match status" value="1"/>
</dbReference>
<evidence type="ECO:0000256" key="2">
    <source>
        <dbReference type="ARBA" id="ARBA00012746"/>
    </source>
</evidence>
<keyword evidence="3" id="KW-0436">Ligase</keyword>
<dbReference type="GO" id="GO:0003921">
    <property type="term" value="F:GMP synthase activity"/>
    <property type="evidence" value="ECO:0007669"/>
    <property type="project" value="InterPro"/>
</dbReference>
<dbReference type="InterPro" id="IPR029062">
    <property type="entry name" value="Class_I_gatase-like"/>
</dbReference>
<evidence type="ECO:0000256" key="1">
    <source>
        <dbReference type="ARBA" id="ARBA00005153"/>
    </source>
</evidence>
<evidence type="ECO:0000256" key="8">
    <source>
        <dbReference type="ARBA" id="ARBA00022962"/>
    </source>
</evidence>
<keyword evidence="4 10" id="KW-0547">Nucleotide-binding</keyword>
<dbReference type="InterPro" id="IPR017926">
    <property type="entry name" value="GATASE"/>
</dbReference>
<sequence length="612" mass="67021">MIKAVYVVDCGGQYCHLIASRIRQHEALSKVVPCDVAASSLLGDVGAVIVSGGPESVFDPSSRRVDPALWDLEVPILGICYGCQMLCQDLGGRVEAAPVGEFGRARLFVSRENNSLLLTPEHDGSVVWMSHRDRVTALPPDFETIATTEHSPHAAVAHKKKPLFGLQLHPEVAHTERGLEILRNFVDLAGLRGTWRCADVAQHQISRIQEKTGENLSVFVLVSGGVDSAVAFALIAKALPAHRVAGLYVDTGMMRKDETAKVKASLRALGGNLKFVDASDLFLKNLEGVTNPEAKRRVIGDTFLQVQKEECGFLSDDTHWLLGQGTIYPDTIESGKGGADVIKTHHNRVPEIERLLRAGQVVEPLAQLYKDEVRAVGEKLGLPKHLVWRHPFPGPGLGVRLLCVEDERPPPSRVVVLRNHRGVVKVDIPPLRSVGCQGDSRTYKNFVVFKTGYPRDWVELDRMATDVINEHDAINRATISLTNNATPFVITPGAPHTVTRSRLDLLREADALVHQAFVDADLMTSIWQCPVAMAPLTFHDNAAAAASSSSSSKETIILRPVDSTEAMTASFSKLPWDLLDHLTNALFDKLGDRISDVLFDITNKPPGTIEWE</sequence>
<evidence type="ECO:0000256" key="7">
    <source>
        <dbReference type="ARBA" id="ARBA00022840"/>
    </source>
</evidence>